<protein>
    <submittedName>
        <fullName evidence="1">Uncharacterized protein</fullName>
    </submittedName>
</protein>
<keyword evidence="2" id="KW-1185">Reference proteome</keyword>
<evidence type="ECO:0000313" key="1">
    <source>
        <dbReference type="EMBL" id="GFR44657.1"/>
    </source>
</evidence>
<feature type="non-terminal residue" evidence="1">
    <location>
        <position position="209"/>
    </location>
</feature>
<organism evidence="1 2">
    <name type="scientific">Astrephomene gubernaculifera</name>
    <dbReference type="NCBI Taxonomy" id="47775"/>
    <lineage>
        <taxon>Eukaryota</taxon>
        <taxon>Viridiplantae</taxon>
        <taxon>Chlorophyta</taxon>
        <taxon>core chlorophytes</taxon>
        <taxon>Chlorophyceae</taxon>
        <taxon>CS clade</taxon>
        <taxon>Chlamydomonadales</taxon>
        <taxon>Astrephomenaceae</taxon>
        <taxon>Astrephomene</taxon>
    </lineage>
</organism>
<dbReference type="EMBL" id="BMAR01000008">
    <property type="protein sequence ID" value="GFR44657.1"/>
    <property type="molecule type" value="Genomic_DNA"/>
</dbReference>
<dbReference type="Proteomes" id="UP001054857">
    <property type="component" value="Unassembled WGS sequence"/>
</dbReference>
<proteinExistence type="predicted"/>
<name>A0AAD3DPP8_9CHLO</name>
<sequence>MLHTAKRAVGSLPLQRIPFRTLSLQPFSAANTNFSQLSRSSSAFRMYLANNQARALNPRLATPALSAAFHQRMSTATKMPTTSANNPAVQAALGKSTTVVLHTCKATTATTAAFGDASVALTDVLTTLKPATTAPSPSSGPSEQPTGMVSEAALLAAFSDVPIVSSAVVRAGAAAAASDPGSGGVSVTVQLQQRNLPSNSQRRYSITAG</sequence>
<dbReference type="AlphaFoldDB" id="A0AAD3DPP8"/>
<accession>A0AAD3DPP8</accession>
<reference evidence="1 2" key="1">
    <citation type="journal article" date="2021" name="Sci. Rep.">
        <title>Genome sequencing of the multicellular alga Astrephomene provides insights into convergent evolution of germ-soma differentiation.</title>
        <authorList>
            <person name="Yamashita S."/>
            <person name="Yamamoto K."/>
            <person name="Matsuzaki R."/>
            <person name="Suzuki S."/>
            <person name="Yamaguchi H."/>
            <person name="Hirooka S."/>
            <person name="Minakuchi Y."/>
            <person name="Miyagishima S."/>
            <person name="Kawachi M."/>
            <person name="Toyoda A."/>
            <person name="Nozaki H."/>
        </authorList>
    </citation>
    <scope>NUCLEOTIDE SEQUENCE [LARGE SCALE GENOMIC DNA]</scope>
    <source>
        <strain evidence="1 2">NIES-4017</strain>
    </source>
</reference>
<comment type="caution">
    <text evidence="1">The sequence shown here is derived from an EMBL/GenBank/DDBJ whole genome shotgun (WGS) entry which is preliminary data.</text>
</comment>
<evidence type="ECO:0000313" key="2">
    <source>
        <dbReference type="Proteomes" id="UP001054857"/>
    </source>
</evidence>
<gene>
    <name evidence="1" type="ORF">Agub_g5947</name>
</gene>